<dbReference type="Proteomes" id="UP000050511">
    <property type="component" value="Unassembled WGS sequence"/>
</dbReference>
<comment type="caution">
    <text evidence="1">The sequence shown here is derived from an EMBL/GenBank/DDBJ whole genome shotgun (WGS) entry which is preliminary data.</text>
</comment>
<evidence type="ECO:0000313" key="1">
    <source>
        <dbReference type="EMBL" id="KPN44263.1"/>
    </source>
</evidence>
<dbReference type="GO" id="GO:0006281">
    <property type="term" value="P:DNA repair"/>
    <property type="evidence" value="ECO:0007669"/>
    <property type="project" value="InterPro"/>
</dbReference>
<reference evidence="1 2" key="1">
    <citation type="submission" date="2015-10" db="EMBL/GenBank/DDBJ databases">
        <title>Resequencing of Lactobacillus plantarum WJL strain genome.</title>
        <authorList>
            <person name="Martino M.E."/>
        </authorList>
    </citation>
    <scope>NUCLEOTIDE SEQUENCE [LARGE SCALE GENOMIC DNA]</scope>
    <source>
        <strain evidence="1 2">WJL</strain>
    </source>
</reference>
<dbReference type="AlphaFoldDB" id="A0A837P5L4"/>
<dbReference type="Gene3D" id="3.30.1330.70">
    <property type="entry name" value="Holliday junction resolvase RusA"/>
    <property type="match status" value="1"/>
</dbReference>
<evidence type="ECO:0000313" key="2">
    <source>
        <dbReference type="Proteomes" id="UP000050511"/>
    </source>
</evidence>
<dbReference type="GO" id="GO:0006310">
    <property type="term" value="P:DNA recombination"/>
    <property type="evidence" value="ECO:0007669"/>
    <property type="project" value="InterPro"/>
</dbReference>
<accession>A0A837P5L4</accession>
<organism evidence="1 2">
    <name type="scientific">Lactiplantibacillus plantarum WJL</name>
    <dbReference type="NCBI Taxonomy" id="1350466"/>
    <lineage>
        <taxon>Bacteria</taxon>
        <taxon>Bacillati</taxon>
        <taxon>Bacillota</taxon>
        <taxon>Bacilli</taxon>
        <taxon>Lactobacillales</taxon>
        <taxon>Lactobacillaceae</taxon>
        <taxon>Lactiplantibacillus</taxon>
    </lineage>
</organism>
<proteinExistence type="predicted"/>
<name>A0A837P5L4_LACPN</name>
<dbReference type="SUPFAM" id="SSF103084">
    <property type="entry name" value="Holliday junction resolvase RusA"/>
    <property type="match status" value="1"/>
</dbReference>
<protein>
    <submittedName>
        <fullName evidence="1">Prophage Lp2 protein 24</fullName>
    </submittedName>
</protein>
<gene>
    <name evidence="1" type="ORF">WJL_1340</name>
</gene>
<dbReference type="EMBL" id="LKLZ01000003">
    <property type="protein sequence ID" value="KPN44263.1"/>
    <property type="molecule type" value="Genomic_DNA"/>
</dbReference>
<dbReference type="RefSeq" id="WP_022638230.1">
    <property type="nucleotide sequence ID" value="NZ_AUTE01000014.1"/>
</dbReference>
<dbReference type="InterPro" id="IPR036614">
    <property type="entry name" value="RusA-like_sf"/>
</dbReference>
<sequence length="132" mass="15164">MSKVVIKGELPSLNEYIKAERANRYAAANLKKRYTALCSVYARASRNSGVEFSWPCKLKFTWYTKNNRKDADNIAFAKKFVLDGFMKAGLLGNDNRKHITGFQDEFAIDKRNPRVEIEEVMEGAKYATNERD</sequence>
<dbReference type="GO" id="GO:0000287">
    <property type="term" value="F:magnesium ion binding"/>
    <property type="evidence" value="ECO:0007669"/>
    <property type="project" value="InterPro"/>
</dbReference>